<dbReference type="Proteomes" id="UP000028702">
    <property type="component" value="Unassembled WGS sequence"/>
</dbReference>
<protein>
    <recommendedName>
        <fullName evidence="1">Cell division coordinator CpoB</fullName>
    </recommendedName>
</protein>
<dbReference type="InterPro" id="IPR019734">
    <property type="entry name" value="TPR_rpt"/>
</dbReference>
<comment type="subcellular location">
    <subcellularLocation>
        <location evidence="1">Periplasm</location>
    </subcellularLocation>
</comment>
<feature type="coiled-coil region" evidence="1">
    <location>
        <begin position="111"/>
        <end position="138"/>
    </location>
</feature>
<name>A0A081BET8_9HYPH</name>
<keyword evidence="1" id="KW-0574">Periplasm</keyword>
<gene>
    <name evidence="1" type="primary">cpoB</name>
    <name evidence="4" type="ORF">M2A_3055</name>
</gene>
<keyword evidence="3" id="KW-1133">Transmembrane helix</keyword>
<feature type="compositionally biased region" description="Low complexity" evidence="2">
    <location>
        <begin position="160"/>
        <end position="170"/>
    </location>
</feature>
<dbReference type="STRING" id="1333998.M2A_3055"/>
<accession>A0A081BET8</accession>
<keyword evidence="3" id="KW-0812">Transmembrane</keyword>
<dbReference type="Gene3D" id="1.25.40.10">
    <property type="entry name" value="Tetratricopeptide repeat domain"/>
    <property type="match status" value="1"/>
</dbReference>
<evidence type="ECO:0000313" key="5">
    <source>
        <dbReference type="Proteomes" id="UP000028702"/>
    </source>
</evidence>
<evidence type="ECO:0000256" key="3">
    <source>
        <dbReference type="SAM" id="Phobius"/>
    </source>
</evidence>
<dbReference type="eggNOG" id="COG1729">
    <property type="taxonomic scope" value="Bacteria"/>
</dbReference>
<keyword evidence="5" id="KW-1185">Reference proteome</keyword>
<reference evidence="4 5" key="1">
    <citation type="submission" date="2014-07" db="EMBL/GenBank/DDBJ databases">
        <title>Tepidicaulis marinum gen. nov., sp. nov., a novel marine bacterium denitrifying nitrate to nitrous oxide strictly under microaerobic conditions.</title>
        <authorList>
            <person name="Takeuchi M."/>
            <person name="Yamagishi T."/>
            <person name="Kamagata Y."/>
            <person name="Oshima K."/>
            <person name="Hattori M."/>
            <person name="Katayama T."/>
            <person name="Hanada S."/>
            <person name="Tamaki H."/>
            <person name="Marumo K."/>
            <person name="Maeda H."/>
            <person name="Nedachi M."/>
            <person name="Iwasaki W."/>
            <person name="Suwa Y."/>
            <person name="Sakata S."/>
        </authorList>
    </citation>
    <scope>NUCLEOTIDE SEQUENCE [LARGE SCALE GENOMIC DNA]</scope>
    <source>
        <strain evidence="4 5">MA2</strain>
    </source>
</reference>
<dbReference type="GO" id="GO:0030288">
    <property type="term" value="C:outer membrane-bounded periplasmic space"/>
    <property type="evidence" value="ECO:0007669"/>
    <property type="project" value="UniProtKB-UniRule"/>
</dbReference>
<comment type="similarity">
    <text evidence="1">Belongs to the CpoB family.</text>
</comment>
<feature type="region of interest" description="Disordered" evidence="2">
    <location>
        <begin position="154"/>
        <end position="207"/>
    </location>
</feature>
<feature type="region of interest" description="Disordered" evidence="2">
    <location>
        <begin position="84"/>
        <end position="106"/>
    </location>
</feature>
<dbReference type="SUPFAM" id="SSF48452">
    <property type="entry name" value="TPR-like"/>
    <property type="match status" value="1"/>
</dbReference>
<dbReference type="NCBIfam" id="TIGR02795">
    <property type="entry name" value="tol_pal_ybgF"/>
    <property type="match status" value="1"/>
</dbReference>
<keyword evidence="1" id="KW-0132">Cell division</keyword>
<sequence>MSGLNLAENLTKLGLELSSGGTEQGSMMVRDRKFVSVSLAAGASLLLAASFAGPLAADPSSDLRGLNNRLEKIEQDMLDLQRQTYRGGSGSGSSSSYSSDPASAGDVTLRLQEVETSLREMNGRIEKLSFDIRQTKEQLSRFMEDVEFRFQELEGGGGAQASAGSQAGGQVKLTPPDGNGATADASAAAQGPRTLGTLSQSADPLAGGASAAAGAAARATGGQNESGEAASGGPAQTAAAVIGATSPKDAYDASIDLLKRGEFEAARVNFDKFLELYPNDQLAGNAQYWLGETYYVRGDYKQAADAFLKGYTTYEASPKAPDSLLKLGITLSALGQKDAACATMNELKRRFPSASQSVIQRAELEKQRAGC</sequence>
<comment type="function">
    <text evidence="1">Mediates coordination of peptidoglycan synthesis and outer membrane constriction during cell division.</text>
</comment>
<keyword evidence="1" id="KW-0175">Coiled coil</keyword>
<keyword evidence="1" id="KW-0732">Signal</keyword>
<keyword evidence="3" id="KW-0472">Membrane</keyword>
<feature type="transmembrane region" description="Helical" evidence="3">
    <location>
        <begin position="34"/>
        <end position="57"/>
    </location>
</feature>
<dbReference type="HAMAP" id="MF_02066">
    <property type="entry name" value="CpoB"/>
    <property type="match status" value="1"/>
</dbReference>
<dbReference type="GO" id="GO:0043093">
    <property type="term" value="P:FtsZ-dependent cytokinesis"/>
    <property type="evidence" value="ECO:0007669"/>
    <property type="project" value="UniProtKB-UniRule"/>
</dbReference>
<dbReference type="AlphaFoldDB" id="A0A081BET8"/>
<evidence type="ECO:0000256" key="2">
    <source>
        <dbReference type="SAM" id="MobiDB-lite"/>
    </source>
</evidence>
<evidence type="ECO:0000313" key="4">
    <source>
        <dbReference type="EMBL" id="GAK46556.1"/>
    </source>
</evidence>
<dbReference type="InterPro" id="IPR014162">
    <property type="entry name" value="CpoB_C"/>
</dbReference>
<comment type="caution">
    <text evidence="4">The sequence shown here is derived from an EMBL/GenBank/DDBJ whole genome shotgun (WGS) entry which is preliminary data.</text>
</comment>
<dbReference type="InterPro" id="IPR011990">
    <property type="entry name" value="TPR-like_helical_dom_sf"/>
</dbReference>
<organism evidence="4 5">
    <name type="scientific">Tepidicaulis marinus</name>
    <dbReference type="NCBI Taxonomy" id="1333998"/>
    <lineage>
        <taxon>Bacteria</taxon>
        <taxon>Pseudomonadati</taxon>
        <taxon>Pseudomonadota</taxon>
        <taxon>Alphaproteobacteria</taxon>
        <taxon>Hyphomicrobiales</taxon>
        <taxon>Parvibaculaceae</taxon>
        <taxon>Tepidicaulis</taxon>
    </lineage>
</organism>
<dbReference type="EMBL" id="BBIO01000021">
    <property type="protein sequence ID" value="GAK46556.1"/>
    <property type="molecule type" value="Genomic_DNA"/>
</dbReference>
<evidence type="ECO:0000256" key="1">
    <source>
        <dbReference type="HAMAP-Rule" id="MF_02066"/>
    </source>
</evidence>
<proteinExistence type="inferred from homology"/>
<keyword evidence="1" id="KW-0131">Cell cycle</keyword>
<dbReference type="InterPro" id="IPR034706">
    <property type="entry name" value="CpoB"/>
</dbReference>
<dbReference type="Pfam" id="PF13174">
    <property type="entry name" value="TPR_6"/>
    <property type="match status" value="2"/>
</dbReference>